<keyword evidence="4" id="KW-0378">Hydrolase</keyword>
<dbReference type="GO" id="GO:0005829">
    <property type="term" value="C:cytosol"/>
    <property type="evidence" value="ECO:0007669"/>
    <property type="project" value="TreeGrafter"/>
</dbReference>
<feature type="binding site" evidence="4">
    <location>
        <begin position="23"/>
        <end position="28"/>
    </location>
    <ligand>
        <name>GTP</name>
        <dbReference type="ChEBI" id="CHEBI:37565"/>
    </ligand>
</feature>
<dbReference type="InterPro" id="IPR005225">
    <property type="entry name" value="Small_GTP-bd"/>
</dbReference>
<comment type="subcellular location">
    <subcellularLocation>
        <location evidence="4">Cytoplasm</location>
    </subcellularLocation>
    <text evidence="4">Binds to ribosomes.</text>
</comment>
<dbReference type="NCBIfam" id="TIGR01394">
    <property type="entry name" value="TypA_BipA"/>
    <property type="match status" value="1"/>
</dbReference>
<dbReference type="NCBIfam" id="TIGR00231">
    <property type="entry name" value="small_GTP"/>
    <property type="match status" value="1"/>
</dbReference>
<dbReference type="SUPFAM" id="SSF52540">
    <property type="entry name" value="P-loop containing nucleoside triphosphate hydrolases"/>
    <property type="match status" value="1"/>
</dbReference>
<dbReference type="AlphaFoldDB" id="A0A2S6IFU5"/>
<dbReference type="FunFam" id="3.30.70.870:FF:000003">
    <property type="entry name" value="GTP-binding protein TypA"/>
    <property type="match status" value="1"/>
</dbReference>
<dbReference type="InterPro" id="IPR047041">
    <property type="entry name" value="BipA_GTP-bd_dom"/>
</dbReference>
<dbReference type="GO" id="GO:1990904">
    <property type="term" value="C:ribonucleoprotein complex"/>
    <property type="evidence" value="ECO:0007669"/>
    <property type="project" value="TreeGrafter"/>
</dbReference>
<dbReference type="InterPro" id="IPR027417">
    <property type="entry name" value="P-loop_NTPase"/>
</dbReference>
<dbReference type="InterPro" id="IPR035647">
    <property type="entry name" value="EFG_III/V"/>
</dbReference>
<feature type="domain" description="Tr-type G" evidence="5">
    <location>
        <begin position="11"/>
        <end position="206"/>
    </location>
</feature>
<dbReference type="Gene3D" id="2.40.50.250">
    <property type="entry name" value="bipa protein"/>
    <property type="match status" value="1"/>
</dbReference>
<dbReference type="InterPro" id="IPR047042">
    <property type="entry name" value="BipA_II"/>
</dbReference>
<dbReference type="CDD" id="cd01891">
    <property type="entry name" value="TypA_BipA"/>
    <property type="match status" value="1"/>
</dbReference>
<comment type="caution">
    <text evidence="6">The sequence shown here is derived from an EMBL/GenBank/DDBJ whole genome shotgun (WGS) entry which is preliminary data.</text>
</comment>
<dbReference type="InterPro" id="IPR031157">
    <property type="entry name" value="G_TR_CS"/>
</dbReference>
<dbReference type="PROSITE" id="PS51722">
    <property type="entry name" value="G_TR_2"/>
    <property type="match status" value="1"/>
</dbReference>
<dbReference type="EMBL" id="PTJE01000008">
    <property type="protein sequence ID" value="PPK93020.1"/>
    <property type="molecule type" value="Genomic_DNA"/>
</dbReference>
<dbReference type="GO" id="GO:0003924">
    <property type="term" value="F:GTPase activity"/>
    <property type="evidence" value="ECO:0007669"/>
    <property type="project" value="UniProtKB-UniRule"/>
</dbReference>
<dbReference type="InterPro" id="IPR000640">
    <property type="entry name" value="EFG_V-like"/>
</dbReference>
<dbReference type="CDD" id="cd03710">
    <property type="entry name" value="BipA_TypA_C"/>
    <property type="match status" value="1"/>
</dbReference>
<keyword evidence="7" id="KW-1185">Reference proteome</keyword>
<evidence type="ECO:0000313" key="7">
    <source>
        <dbReference type="Proteomes" id="UP000239002"/>
    </source>
</evidence>
<feature type="binding site" evidence="4">
    <location>
        <begin position="136"/>
        <end position="139"/>
    </location>
    <ligand>
        <name>GTP</name>
        <dbReference type="ChEBI" id="CHEBI:37565"/>
    </ligand>
</feature>
<dbReference type="GO" id="GO:0000027">
    <property type="term" value="P:ribosomal large subunit assembly"/>
    <property type="evidence" value="ECO:0007669"/>
    <property type="project" value="UniProtKB-UniRule"/>
</dbReference>
<dbReference type="InterPro" id="IPR047043">
    <property type="entry name" value="BipA_III"/>
</dbReference>
<evidence type="ECO:0000256" key="2">
    <source>
        <dbReference type="ARBA" id="ARBA00023134"/>
    </source>
</evidence>
<comment type="similarity">
    <text evidence="4">Belongs to the TRAFAC class translation factor GTPase superfamily. Classic translation factor GTPase family. BipA subfamily.</text>
</comment>
<keyword evidence="4" id="KW-0820">tRNA-binding</keyword>
<accession>A0A2S6IFU5</accession>
<dbReference type="CDD" id="cd03691">
    <property type="entry name" value="BipA_TypA_II"/>
    <property type="match status" value="1"/>
</dbReference>
<dbReference type="GO" id="GO:0019843">
    <property type="term" value="F:rRNA binding"/>
    <property type="evidence" value="ECO:0007669"/>
    <property type="project" value="UniProtKB-KW"/>
</dbReference>
<keyword evidence="1 4" id="KW-0547">Nucleotide-binding</keyword>
<dbReference type="Gene3D" id="3.30.70.240">
    <property type="match status" value="1"/>
</dbReference>
<dbReference type="SMART" id="SM00838">
    <property type="entry name" value="EFG_C"/>
    <property type="match status" value="1"/>
</dbReference>
<name>A0A2S6IFU5_9FLAO</name>
<dbReference type="FunFam" id="2.40.30.10:FF:000016">
    <property type="entry name" value="GTP-binding protein TypA"/>
    <property type="match status" value="1"/>
</dbReference>
<keyword evidence="4" id="KW-0690">Ribosome biogenesis</keyword>
<dbReference type="PANTHER" id="PTHR42908">
    <property type="entry name" value="TRANSLATION ELONGATION FACTOR-RELATED"/>
    <property type="match status" value="1"/>
</dbReference>
<dbReference type="Gene3D" id="2.40.30.10">
    <property type="entry name" value="Translation factors"/>
    <property type="match status" value="1"/>
</dbReference>
<dbReference type="GO" id="GO:0010467">
    <property type="term" value="P:gene expression"/>
    <property type="evidence" value="ECO:0007669"/>
    <property type="project" value="UniProtKB-ARBA"/>
</dbReference>
<evidence type="ECO:0000313" key="6">
    <source>
        <dbReference type="EMBL" id="PPK93020.1"/>
    </source>
</evidence>
<dbReference type="EC" id="3.6.5.-" evidence="4"/>
<evidence type="ECO:0000256" key="4">
    <source>
        <dbReference type="HAMAP-Rule" id="MF_00849"/>
    </source>
</evidence>
<dbReference type="FunFam" id="3.30.70.240:FF:000002">
    <property type="entry name" value="GTP-binding protein TypA"/>
    <property type="match status" value="1"/>
</dbReference>
<evidence type="ECO:0000256" key="3">
    <source>
        <dbReference type="ARBA" id="ARBA00048548"/>
    </source>
</evidence>
<dbReference type="InterPro" id="IPR035651">
    <property type="entry name" value="BipA_V"/>
</dbReference>
<dbReference type="HAMAP" id="MF_00849">
    <property type="entry name" value="BipA"/>
    <property type="match status" value="1"/>
</dbReference>
<dbReference type="InterPro" id="IPR006298">
    <property type="entry name" value="BipA"/>
</dbReference>
<dbReference type="PROSITE" id="PS00301">
    <property type="entry name" value="G_TR_1"/>
    <property type="match status" value="1"/>
</dbReference>
<dbReference type="InterPro" id="IPR053905">
    <property type="entry name" value="EF-G-like_DII"/>
</dbReference>
<dbReference type="PRINTS" id="PR00315">
    <property type="entry name" value="ELONGATNFCT"/>
</dbReference>
<dbReference type="Proteomes" id="UP000239002">
    <property type="component" value="Unassembled WGS sequence"/>
</dbReference>
<dbReference type="Gene3D" id="3.40.50.300">
    <property type="entry name" value="P-loop containing nucleotide triphosphate hydrolases"/>
    <property type="match status" value="1"/>
</dbReference>
<dbReference type="FunFam" id="2.40.50.250:FF:000001">
    <property type="entry name" value="GTP-binding protein TypA"/>
    <property type="match status" value="1"/>
</dbReference>
<sequence length="610" mass="67922">MQPLTSVIFMKDIRNIAIIAHVDHGKTTLVDKILHHCEIFRENESTGELILDNNDIERERGITILAKNVSVMYKGTKINIIDTPGHADFGGEVERVLNMADGVLLLVDAFEGPMPQTRFVLQKAIDLGLKPCVVVNKVDKENCTPDEVHESVFDLMFELGAEEWQLDFPTVYGSAKNNWMSDDWKDETTNIEPLLDMVIEHVPAPVVEEGTTQLLITSLDFSNYTGRIAIGRIKRGSIKEGQNVTLCKRDGSQTKTKVKEVYVFDGMGKAKVTEVMAGDICAIVGLEGFEIGDSVADFENPEAMETIAIDEPTMSMLFTINDSPFFGKDGKFVTSRHINDRLTKELEKNLALQVHDTGSADKFMVFGRGVLHLSVLIETMRREGYELQIGQPQVIIKEIDGVKCEPVEELTIDLPEAVSGKAVEMVTLRKGEMTSMAPKGERMVCEFKIPSRGIIGLRNQLITATAGEAIMNHRFVGFEPYKGEIAGRINGSMISMEKGTSIPYSMDKLQDRGRFFIAPGEEIYGGQVVGENSRPDDLAINLTKTKKLSNVRSAGNDDKVKIAPPVKFTLEEALEYIQKDEYVEVTPNFLRIRKVILDEGERKRAGKQLS</sequence>
<organism evidence="6 7">
    <name type="scientific">Nonlabens xylanidelens</name>
    <dbReference type="NCBI Taxonomy" id="191564"/>
    <lineage>
        <taxon>Bacteria</taxon>
        <taxon>Pseudomonadati</taxon>
        <taxon>Bacteroidota</taxon>
        <taxon>Flavobacteriia</taxon>
        <taxon>Flavobacteriales</taxon>
        <taxon>Flavobacteriaceae</taxon>
        <taxon>Nonlabens</taxon>
    </lineage>
</organism>
<dbReference type="Gene3D" id="3.30.70.870">
    <property type="entry name" value="Elongation Factor G (Translational Gtpase), domain 3"/>
    <property type="match status" value="1"/>
</dbReference>
<dbReference type="Pfam" id="PF21018">
    <property type="entry name" value="BipA_C"/>
    <property type="match status" value="1"/>
</dbReference>
<keyword evidence="4" id="KW-0694">RNA-binding</keyword>
<dbReference type="GO" id="GO:0005525">
    <property type="term" value="F:GTP binding"/>
    <property type="evidence" value="ECO:0007669"/>
    <property type="project" value="UniProtKB-UniRule"/>
</dbReference>
<comment type="function">
    <text evidence="4">A 50S ribosomal subunit assembly protein with GTPase activity, required for 50S subunit assembly at low temperatures, may also play a role in translation. Binds GTP and analogs. Binds the 70S ribosome between the 30S and 50S subunits, in a similar position as ribosome-bound EF-G; it contacts a number of ribosomal proteins, both rRNAs and the A-site tRNA.</text>
</comment>
<comment type="catalytic activity">
    <reaction evidence="3 4">
        <text>GTP + H2O = GDP + phosphate + H(+)</text>
        <dbReference type="Rhea" id="RHEA:19669"/>
        <dbReference type="ChEBI" id="CHEBI:15377"/>
        <dbReference type="ChEBI" id="CHEBI:15378"/>
        <dbReference type="ChEBI" id="CHEBI:37565"/>
        <dbReference type="ChEBI" id="CHEBI:43474"/>
        <dbReference type="ChEBI" id="CHEBI:58189"/>
    </reaction>
</comment>
<dbReference type="GO" id="GO:0009409">
    <property type="term" value="P:response to cold"/>
    <property type="evidence" value="ECO:0007669"/>
    <property type="project" value="UniProtKB-ARBA"/>
</dbReference>
<dbReference type="Pfam" id="PF00009">
    <property type="entry name" value="GTP_EFTU"/>
    <property type="match status" value="1"/>
</dbReference>
<proteinExistence type="inferred from homology"/>
<dbReference type="InterPro" id="IPR042116">
    <property type="entry name" value="TypA/BipA_C"/>
</dbReference>
<dbReference type="CDD" id="cd16263">
    <property type="entry name" value="BipA_III"/>
    <property type="match status" value="1"/>
</dbReference>
<dbReference type="InterPro" id="IPR000795">
    <property type="entry name" value="T_Tr_GTP-bd_dom"/>
</dbReference>
<keyword evidence="4" id="KW-0699">rRNA-binding</keyword>
<protein>
    <recommendedName>
        <fullName evidence="4">Large ribosomal subunit assembly factor BipA</fullName>
        <ecNumber evidence="4">3.6.5.-</ecNumber>
    </recommendedName>
    <alternativeName>
        <fullName evidence="4">GTP-binding protein BipA</fullName>
    </alternativeName>
</protein>
<dbReference type="FunFam" id="3.40.50.300:FF:000055">
    <property type="entry name" value="GTP-binding protein TypA"/>
    <property type="match status" value="1"/>
</dbReference>
<reference evidence="6 7" key="1">
    <citation type="submission" date="2018-02" db="EMBL/GenBank/DDBJ databases">
        <title>Genomic Encyclopedia of Archaeal and Bacterial Type Strains, Phase II (KMG-II): from individual species to whole genera.</title>
        <authorList>
            <person name="Goeker M."/>
        </authorList>
    </citation>
    <scope>NUCLEOTIDE SEQUENCE [LARGE SCALE GENOMIC DNA]</scope>
    <source>
        <strain evidence="6 7">DSM 16809</strain>
    </source>
</reference>
<keyword evidence="2 4" id="KW-0342">GTP-binding</keyword>
<dbReference type="PANTHER" id="PTHR42908:SF8">
    <property type="entry name" value="TR-TYPE G DOMAIN-CONTAINING PROTEIN"/>
    <property type="match status" value="1"/>
</dbReference>
<gene>
    <name evidence="4" type="primary">bipA</name>
    <name evidence="6" type="ORF">LY01_02725</name>
</gene>
<dbReference type="SUPFAM" id="SSF50447">
    <property type="entry name" value="Translation proteins"/>
    <property type="match status" value="1"/>
</dbReference>
<keyword evidence="4" id="KW-0963">Cytoplasm</keyword>
<dbReference type="SUPFAM" id="SSF54980">
    <property type="entry name" value="EF-G C-terminal domain-like"/>
    <property type="match status" value="2"/>
</dbReference>
<dbReference type="Pfam" id="PF00679">
    <property type="entry name" value="EFG_C"/>
    <property type="match status" value="1"/>
</dbReference>
<dbReference type="InterPro" id="IPR009000">
    <property type="entry name" value="Transl_B-barrel_sf"/>
</dbReference>
<dbReference type="InterPro" id="IPR048876">
    <property type="entry name" value="BipA_C"/>
</dbReference>
<comment type="subunit">
    <text evidence="4">Monomer.</text>
</comment>
<evidence type="ECO:0000259" key="5">
    <source>
        <dbReference type="PROSITE" id="PS51722"/>
    </source>
</evidence>
<evidence type="ECO:0000256" key="1">
    <source>
        <dbReference type="ARBA" id="ARBA00022741"/>
    </source>
</evidence>
<dbReference type="Pfam" id="PF22042">
    <property type="entry name" value="EF-G_D2"/>
    <property type="match status" value="1"/>
</dbReference>
<dbReference type="GO" id="GO:0043022">
    <property type="term" value="F:ribosome binding"/>
    <property type="evidence" value="ECO:0007669"/>
    <property type="project" value="UniProtKB-UniRule"/>
</dbReference>
<dbReference type="GO" id="GO:0000049">
    <property type="term" value="F:tRNA binding"/>
    <property type="evidence" value="ECO:0007669"/>
    <property type="project" value="UniProtKB-KW"/>
</dbReference>